<dbReference type="AlphaFoldDB" id="A0A3D9LCM9"/>
<dbReference type="InterPro" id="IPR011112">
    <property type="entry name" value="Rho-like_N"/>
</dbReference>
<dbReference type="Pfam" id="PF07498">
    <property type="entry name" value="Rho_N"/>
    <property type="match status" value="1"/>
</dbReference>
<evidence type="ECO:0000313" key="3">
    <source>
        <dbReference type="EMBL" id="REE04118.1"/>
    </source>
</evidence>
<comment type="caution">
    <text evidence="3">The sequence shown here is derived from an EMBL/GenBank/DDBJ whole genome shotgun (WGS) entry which is preliminary data.</text>
</comment>
<evidence type="ECO:0000259" key="2">
    <source>
        <dbReference type="Pfam" id="PF07498"/>
    </source>
</evidence>
<feature type="compositionally biased region" description="Basic and acidic residues" evidence="1">
    <location>
        <begin position="1"/>
        <end position="35"/>
    </location>
</feature>
<name>A0A3D9LCM9_9MICC</name>
<accession>A0A3D9LCM9</accession>
<evidence type="ECO:0000256" key="1">
    <source>
        <dbReference type="SAM" id="MobiDB-lite"/>
    </source>
</evidence>
<dbReference type="OrthoDB" id="215254at2"/>
<dbReference type="EMBL" id="QREH01000001">
    <property type="protein sequence ID" value="REE04118.1"/>
    <property type="molecule type" value="Genomic_DNA"/>
</dbReference>
<dbReference type="Gene3D" id="1.10.720.30">
    <property type="entry name" value="SAP domain"/>
    <property type="match status" value="1"/>
</dbReference>
<feature type="compositionally biased region" description="Basic and acidic residues" evidence="1">
    <location>
        <begin position="43"/>
        <end position="54"/>
    </location>
</feature>
<feature type="region of interest" description="Disordered" evidence="1">
    <location>
        <begin position="1"/>
        <end position="61"/>
    </location>
</feature>
<dbReference type="InterPro" id="IPR036269">
    <property type="entry name" value="Rho_N_sf"/>
</dbReference>
<gene>
    <name evidence="3" type="ORF">C8E99_1945</name>
</gene>
<keyword evidence="4" id="KW-1185">Reference proteome</keyword>
<dbReference type="GO" id="GO:0006353">
    <property type="term" value="P:DNA-templated transcription termination"/>
    <property type="evidence" value="ECO:0007669"/>
    <property type="project" value="InterPro"/>
</dbReference>
<dbReference type="Proteomes" id="UP000256727">
    <property type="component" value="Unassembled WGS sequence"/>
</dbReference>
<reference evidence="3 4" key="1">
    <citation type="submission" date="2018-07" db="EMBL/GenBank/DDBJ databases">
        <title>Sequencing the genomes of 1000 actinobacteria strains.</title>
        <authorList>
            <person name="Klenk H.-P."/>
        </authorList>
    </citation>
    <scope>NUCLEOTIDE SEQUENCE [LARGE SCALE GENOMIC DNA]</scope>
    <source>
        <strain evidence="3 4">DSM 14442</strain>
    </source>
</reference>
<feature type="domain" description="Rho termination factor-like N-terminal" evidence="2">
    <location>
        <begin position="63"/>
        <end position="90"/>
    </location>
</feature>
<dbReference type="RefSeq" id="WP_115932108.1">
    <property type="nucleotide sequence ID" value="NZ_QREH01000001.1"/>
</dbReference>
<protein>
    <submittedName>
        <fullName evidence="3">Rho termination factor-like protein</fullName>
    </submittedName>
</protein>
<dbReference type="InterPro" id="IPR055642">
    <property type="entry name" value="DUF7218"/>
</dbReference>
<dbReference type="SUPFAM" id="SSF68912">
    <property type="entry name" value="Rho N-terminal domain-like"/>
    <property type="match status" value="1"/>
</dbReference>
<dbReference type="Pfam" id="PF23855">
    <property type="entry name" value="DUF7218"/>
    <property type="match status" value="1"/>
</dbReference>
<proteinExistence type="predicted"/>
<organism evidence="3 4">
    <name type="scientific">Citricoccus muralis</name>
    <dbReference type="NCBI Taxonomy" id="169134"/>
    <lineage>
        <taxon>Bacteria</taxon>
        <taxon>Bacillati</taxon>
        <taxon>Actinomycetota</taxon>
        <taxon>Actinomycetes</taxon>
        <taxon>Micrococcales</taxon>
        <taxon>Micrococcaceae</taxon>
        <taxon>Citricoccus</taxon>
    </lineage>
</organism>
<evidence type="ECO:0000313" key="4">
    <source>
        <dbReference type="Proteomes" id="UP000256727"/>
    </source>
</evidence>
<dbReference type="InterPro" id="IPR036361">
    <property type="entry name" value="SAP_dom_sf"/>
</dbReference>
<sequence>MAKKNASKESDAPQIKDEEMYESLREDGASKEKAARISNAAARDSRSEVGERGGESGSYDDWTVEELKDRAKELDLSGYSDLRKEELIDKLRNH</sequence>